<accession>I4YRF7</accession>
<evidence type="ECO:0000256" key="2">
    <source>
        <dbReference type="SAM" id="Phobius"/>
    </source>
</evidence>
<keyword evidence="2" id="KW-0812">Transmembrane</keyword>
<dbReference type="RefSeq" id="WP_009762600.1">
    <property type="nucleotide sequence ID" value="NZ_CP141050.1"/>
</dbReference>
<evidence type="ECO:0000313" key="4">
    <source>
        <dbReference type="EMBL" id="EIM26549.1"/>
    </source>
</evidence>
<dbReference type="GO" id="GO:0004016">
    <property type="term" value="F:adenylate cyclase activity"/>
    <property type="evidence" value="ECO:0007669"/>
    <property type="project" value="UniProtKB-ARBA"/>
</dbReference>
<dbReference type="InterPro" id="IPR001054">
    <property type="entry name" value="A/G_cyclase"/>
</dbReference>
<dbReference type="CDD" id="cd07302">
    <property type="entry name" value="CHD"/>
    <property type="match status" value="1"/>
</dbReference>
<protein>
    <submittedName>
        <fullName evidence="4">Family 3 adenylate cyclase</fullName>
    </submittedName>
</protein>
<dbReference type="PANTHER" id="PTHR43081">
    <property type="entry name" value="ADENYLATE CYCLASE, TERMINAL-DIFFERENTIATION SPECIFIC-RELATED"/>
    <property type="match status" value="1"/>
</dbReference>
<organism evidence="4 5">
    <name type="scientific">Microvirga lotononidis</name>
    <dbReference type="NCBI Taxonomy" id="864069"/>
    <lineage>
        <taxon>Bacteria</taxon>
        <taxon>Pseudomonadati</taxon>
        <taxon>Pseudomonadota</taxon>
        <taxon>Alphaproteobacteria</taxon>
        <taxon>Hyphomicrobiales</taxon>
        <taxon>Methylobacteriaceae</taxon>
        <taxon>Microvirga</taxon>
    </lineage>
</organism>
<feature type="domain" description="Guanylate cyclase" evidence="3">
    <location>
        <begin position="286"/>
        <end position="416"/>
    </location>
</feature>
<keyword evidence="2" id="KW-0472">Membrane</keyword>
<name>I4YRF7_9HYPH</name>
<feature type="transmembrane region" description="Helical" evidence="2">
    <location>
        <begin position="220"/>
        <end position="238"/>
    </location>
</feature>
<evidence type="ECO:0000313" key="5">
    <source>
        <dbReference type="Proteomes" id="UP000003947"/>
    </source>
</evidence>
<dbReference type="InterPro" id="IPR050697">
    <property type="entry name" value="Adenylyl/Guanylyl_Cyclase_3/4"/>
</dbReference>
<sequence>MRGHATNRTGLASWWDTRATLSPKPGWRDWERIGTSAVIPLLKEAELEAERTAGWVRIVLAAVLAASLLVSGRIAAIAGYEDIWARLGFGAVAVAAFLAHGIVSLVLVRTGAYAPWTAFALTAGDAIIVVLAVAAALRDTELRGNWIAIAPALWAAPLLLAVGALRYRPGIQLWATGIMIAGLGLVAVASHRSIFLPPADAAAFAANPAATDLLSLPFNLVRAVMLALAGATTALVMLRARRLLHRAVTEASERASLARFLPAEIAPLMEGGNLEVWRRGRRQEITALFVDLRGSTALAEYMDPARLSVFISSFRRRVMQAAQTHGGVVDKFMGDGALLIFGVPQSEPEDARRAILCAREILRLVARWNAKRRFDPPVRVGIGLHTGEAFCGVLGAQERLEFTVLGDVVNVAARIEQMTKRFGTSLVASGATVVRAGEAGGWQEVGREAPRGRSGAVRMLTPSDLVTASPHEPRSGAEGGGTHG</sequence>
<dbReference type="PATRIC" id="fig|864069.3.peg.3362"/>
<evidence type="ECO:0000256" key="1">
    <source>
        <dbReference type="SAM" id="MobiDB-lite"/>
    </source>
</evidence>
<dbReference type="SMART" id="SM00044">
    <property type="entry name" value="CYCc"/>
    <property type="match status" value="1"/>
</dbReference>
<feature type="transmembrane region" description="Helical" evidence="2">
    <location>
        <begin position="83"/>
        <end position="108"/>
    </location>
</feature>
<feature type="transmembrane region" description="Helical" evidence="2">
    <location>
        <begin position="55"/>
        <end position="77"/>
    </location>
</feature>
<reference evidence="4 5" key="1">
    <citation type="submission" date="2012-02" db="EMBL/GenBank/DDBJ databases">
        <title>Improved High-Quality Draft sequence of Microvirga sp. WSM3557.</title>
        <authorList>
            <consortium name="US DOE Joint Genome Institute"/>
            <person name="Lucas S."/>
            <person name="Han J."/>
            <person name="Lapidus A."/>
            <person name="Cheng J.-F."/>
            <person name="Goodwin L."/>
            <person name="Pitluck S."/>
            <person name="Peters L."/>
            <person name="Zhang X."/>
            <person name="Detter J.C."/>
            <person name="Han C."/>
            <person name="Tapia R."/>
            <person name="Land M."/>
            <person name="Hauser L."/>
            <person name="Kyrpides N."/>
            <person name="Ivanova N."/>
            <person name="Pagani I."/>
            <person name="Brau L."/>
            <person name="Yates R."/>
            <person name="O'Hara G."/>
            <person name="Rui T."/>
            <person name="Howieson J."/>
            <person name="Reeve W."/>
            <person name="Woyke T."/>
        </authorList>
    </citation>
    <scope>NUCLEOTIDE SEQUENCE [LARGE SCALE GENOMIC DNA]</scope>
    <source>
        <strain evidence="4 5">WSM3557</strain>
    </source>
</reference>
<dbReference type="Proteomes" id="UP000003947">
    <property type="component" value="Unassembled WGS sequence"/>
</dbReference>
<dbReference type="AlphaFoldDB" id="I4YRF7"/>
<gene>
    <name evidence="4" type="ORF">MicloDRAFT_00030980</name>
</gene>
<evidence type="ECO:0000259" key="3">
    <source>
        <dbReference type="PROSITE" id="PS50125"/>
    </source>
</evidence>
<dbReference type="SUPFAM" id="SSF55073">
    <property type="entry name" value="Nucleotide cyclase"/>
    <property type="match status" value="1"/>
</dbReference>
<dbReference type="Gene3D" id="3.30.70.1230">
    <property type="entry name" value="Nucleotide cyclase"/>
    <property type="match status" value="1"/>
</dbReference>
<feature type="transmembrane region" description="Helical" evidence="2">
    <location>
        <begin position="115"/>
        <end position="137"/>
    </location>
</feature>
<feature type="region of interest" description="Disordered" evidence="1">
    <location>
        <begin position="462"/>
        <end position="484"/>
    </location>
</feature>
<dbReference type="GO" id="GO:0009190">
    <property type="term" value="P:cyclic nucleotide biosynthetic process"/>
    <property type="evidence" value="ECO:0007669"/>
    <property type="project" value="InterPro"/>
</dbReference>
<feature type="transmembrane region" description="Helical" evidence="2">
    <location>
        <begin position="143"/>
        <end position="164"/>
    </location>
</feature>
<feature type="transmembrane region" description="Helical" evidence="2">
    <location>
        <begin position="171"/>
        <end position="190"/>
    </location>
</feature>
<dbReference type="PANTHER" id="PTHR43081:SF1">
    <property type="entry name" value="ADENYLATE CYCLASE, TERMINAL-DIFFERENTIATION SPECIFIC"/>
    <property type="match status" value="1"/>
</dbReference>
<dbReference type="OrthoDB" id="9789782at2"/>
<dbReference type="InterPro" id="IPR029787">
    <property type="entry name" value="Nucleotide_cyclase"/>
</dbReference>
<dbReference type="HOGENOM" id="CLU_033715_1_0_5"/>
<keyword evidence="2" id="KW-1133">Transmembrane helix</keyword>
<dbReference type="eggNOG" id="COG2114">
    <property type="taxonomic scope" value="Bacteria"/>
</dbReference>
<dbReference type="GO" id="GO:0035556">
    <property type="term" value="P:intracellular signal transduction"/>
    <property type="evidence" value="ECO:0007669"/>
    <property type="project" value="InterPro"/>
</dbReference>
<dbReference type="STRING" id="864069.MicloDRAFT_00030980"/>
<dbReference type="Pfam" id="PF00211">
    <property type="entry name" value="Guanylate_cyc"/>
    <property type="match status" value="1"/>
</dbReference>
<dbReference type="PROSITE" id="PS50125">
    <property type="entry name" value="GUANYLATE_CYCLASE_2"/>
    <property type="match status" value="1"/>
</dbReference>
<keyword evidence="5" id="KW-1185">Reference proteome</keyword>
<proteinExistence type="predicted"/>
<dbReference type="EMBL" id="JH660645">
    <property type="protein sequence ID" value="EIM26549.1"/>
    <property type="molecule type" value="Genomic_DNA"/>
</dbReference>